<protein>
    <submittedName>
        <fullName evidence="1">Uncharacterized protein</fullName>
    </submittedName>
</protein>
<dbReference type="Proteomes" id="UP000051717">
    <property type="component" value="Unassembled WGS sequence"/>
</dbReference>
<accession>A0A0S8G9Y6</accession>
<dbReference type="AlphaFoldDB" id="A0A0S8G9Y6"/>
<organism evidence="1 2">
    <name type="scientific">candidate division TA06 bacterium SM23_40</name>
    <dbReference type="NCBI Taxonomy" id="1703774"/>
    <lineage>
        <taxon>Bacteria</taxon>
        <taxon>Bacteria division TA06</taxon>
    </lineage>
</organism>
<evidence type="ECO:0000313" key="1">
    <source>
        <dbReference type="EMBL" id="KPK68458.1"/>
    </source>
</evidence>
<dbReference type="EMBL" id="LJUI01000074">
    <property type="protein sequence ID" value="KPK68458.1"/>
    <property type="molecule type" value="Genomic_DNA"/>
</dbReference>
<comment type="caution">
    <text evidence="1">The sequence shown here is derived from an EMBL/GenBank/DDBJ whole genome shotgun (WGS) entry which is preliminary data.</text>
</comment>
<gene>
    <name evidence="1" type="ORF">AMJ82_08170</name>
</gene>
<proteinExistence type="predicted"/>
<name>A0A0S8G9Y6_UNCT6</name>
<sequence>MPRTFFEDGLSMRRADCELFSRIRLKWRPIVVPEFRVDPESTPPEKRIEFLREEDAHVVLDDALRLGADLVVPLDSIHLRGAIIFIAFRDDYFSAPVRIVISGDRMALLWMSREDSEERIEEFDDEPPPFFQVPADAGEARPDTLQAVEVAAAAFCRARASMGSEASSPVIRYPRFAMGMATLPVPHPSSRTGSPHLDTWSR</sequence>
<evidence type="ECO:0000313" key="2">
    <source>
        <dbReference type="Proteomes" id="UP000051717"/>
    </source>
</evidence>
<reference evidence="1 2" key="1">
    <citation type="journal article" date="2015" name="Microbiome">
        <title>Genomic resolution of linkages in carbon, nitrogen, and sulfur cycling among widespread estuary sediment bacteria.</title>
        <authorList>
            <person name="Baker B.J."/>
            <person name="Lazar C.S."/>
            <person name="Teske A.P."/>
            <person name="Dick G.J."/>
        </authorList>
    </citation>
    <scope>NUCLEOTIDE SEQUENCE [LARGE SCALE GENOMIC DNA]</scope>
    <source>
        <strain evidence="1">SM23_40</strain>
    </source>
</reference>